<dbReference type="SMART" id="SM00256">
    <property type="entry name" value="FBOX"/>
    <property type="match status" value="1"/>
</dbReference>
<dbReference type="PROSITE" id="PS50181">
    <property type="entry name" value="FBOX"/>
    <property type="match status" value="1"/>
</dbReference>
<reference evidence="2" key="1">
    <citation type="submission" date="2019-10" db="EMBL/GenBank/DDBJ databases">
        <authorList>
            <consortium name="DOE Joint Genome Institute"/>
            <person name="Kuo A."/>
            <person name="Miyauchi S."/>
            <person name="Kiss E."/>
            <person name="Drula E."/>
            <person name="Kohler A."/>
            <person name="Sanchez-Garcia M."/>
            <person name="Andreopoulos B."/>
            <person name="Barry K.W."/>
            <person name="Bonito G."/>
            <person name="Buee M."/>
            <person name="Carver A."/>
            <person name="Chen C."/>
            <person name="Cichocki N."/>
            <person name="Clum A."/>
            <person name="Culley D."/>
            <person name="Crous P.W."/>
            <person name="Fauchery L."/>
            <person name="Girlanda M."/>
            <person name="Hayes R."/>
            <person name="Keri Z."/>
            <person name="LaButti K."/>
            <person name="Lipzen A."/>
            <person name="Lombard V."/>
            <person name="Magnuson J."/>
            <person name="Maillard F."/>
            <person name="Morin E."/>
            <person name="Murat C."/>
            <person name="Nolan M."/>
            <person name="Ohm R."/>
            <person name="Pangilinan J."/>
            <person name="Pereira M."/>
            <person name="Perotto S."/>
            <person name="Peter M."/>
            <person name="Riley R."/>
            <person name="Sitrit Y."/>
            <person name="Stielow B."/>
            <person name="Szollosi G."/>
            <person name="Zifcakova L."/>
            <person name="Stursova M."/>
            <person name="Spatafora J.W."/>
            <person name="Tedersoo L."/>
            <person name="Vaario L.-M."/>
            <person name="Yamada A."/>
            <person name="Yan M."/>
            <person name="Wang P."/>
            <person name="Xu J."/>
            <person name="Bruns T."/>
            <person name="Baldrian P."/>
            <person name="Vilgalys R."/>
            <person name="Henrissat B."/>
            <person name="Grigoriev I.V."/>
            <person name="Hibbett D."/>
            <person name="Nagy L.G."/>
            <person name="Martin F.M."/>
        </authorList>
    </citation>
    <scope>NUCLEOTIDE SEQUENCE</scope>
    <source>
        <strain evidence="2">BED1</strain>
    </source>
</reference>
<dbReference type="Proteomes" id="UP001194468">
    <property type="component" value="Unassembled WGS sequence"/>
</dbReference>
<dbReference type="EMBL" id="WHUW01000035">
    <property type="protein sequence ID" value="KAF8433206.1"/>
    <property type="molecule type" value="Genomic_DNA"/>
</dbReference>
<feature type="domain" description="F-box" evidence="1">
    <location>
        <begin position="6"/>
        <end position="52"/>
    </location>
</feature>
<name>A0AAD4BKH3_BOLED</name>
<evidence type="ECO:0000259" key="1">
    <source>
        <dbReference type="PROSITE" id="PS50181"/>
    </source>
</evidence>
<dbReference type="AlphaFoldDB" id="A0AAD4BKH3"/>
<organism evidence="2 3">
    <name type="scientific">Boletus edulis BED1</name>
    <dbReference type="NCBI Taxonomy" id="1328754"/>
    <lineage>
        <taxon>Eukaryota</taxon>
        <taxon>Fungi</taxon>
        <taxon>Dikarya</taxon>
        <taxon>Basidiomycota</taxon>
        <taxon>Agaricomycotina</taxon>
        <taxon>Agaricomycetes</taxon>
        <taxon>Agaricomycetidae</taxon>
        <taxon>Boletales</taxon>
        <taxon>Boletineae</taxon>
        <taxon>Boletaceae</taxon>
        <taxon>Boletoideae</taxon>
        <taxon>Boletus</taxon>
    </lineage>
</organism>
<dbReference type="SUPFAM" id="SSF81383">
    <property type="entry name" value="F-box domain"/>
    <property type="match status" value="1"/>
</dbReference>
<gene>
    <name evidence="2" type="ORF">L210DRAFT_3556659</name>
</gene>
<sequence>MSNLTALSLDQLPLDVLHVIFYHIDIPDILQVRRVSRHLNEATHYRKIWADAYRTAEFVRPPGPFPSHSMQDLEKALITSFRIHQNLSHSGGTAHAERSTFKSREFRYNDRVLSASLVFGLHCYDLSLDEASGARIIYRPTHGILRSFYCTSAIDVEGRPFACATLSEGTEETSRISVYLLNVGEQSELTLDLLHQFEYSTFVIDAVDLGPRVIAIQGVVGPDFVVDWRLIVLDVHTRTQFLLPSFTLASQTKMTELGFDICDTPICISTSTHLVLANSFYTIAAGWYTFFQAFALPTPHTHCHLTLASTPLTPSHQGVIPGIQVGETEPLLHDAVLDSSTQDVLITIGSPRSRIPLPGYGTLRLSTTHVSRDHEVGTIAFQPLGFFNHPPYLRHRPCFSGTSRVFYLTENGSDRFVAAFEYDLFGQSYSGATTATRYLPTLRFPNARAQASVIDDYDPYTGQLLCRQITVDGSVIEVFDFSAQVDT</sequence>
<evidence type="ECO:0000313" key="3">
    <source>
        <dbReference type="Proteomes" id="UP001194468"/>
    </source>
</evidence>
<dbReference type="Pfam" id="PF12937">
    <property type="entry name" value="F-box-like"/>
    <property type="match status" value="1"/>
</dbReference>
<keyword evidence="3" id="KW-1185">Reference proteome</keyword>
<dbReference type="InterPro" id="IPR036047">
    <property type="entry name" value="F-box-like_dom_sf"/>
</dbReference>
<accession>A0AAD4BKH3</accession>
<protein>
    <recommendedName>
        <fullName evidence="1">F-box domain-containing protein</fullName>
    </recommendedName>
</protein>
<dbReference type="InterPro" id="IPR001810">
    <property type="entry name" value="F-box_dom"/>
</dbReference>
<evidence type="ECO:0000313" key="2">
    <source>
        <dbReference type="EMBL" id="KAF8433206.1"/>
    </source>
</evidence>
<dbReference type="Gene3D" id="1.20.1280.50">
    <property type="match status" value="1"/>
</dbReference>
<comment type="caution">
    <text evidence="2">The sequence shown here is derived from an EMBL/GenBank/DDBJ whole genome shotgun (WGS) entry which is preliminary data.</text>
</comment>
<reference evidence="2" key="2">
    <citation type="journal article" date="2020" name="Nat. Commun.">
        <title>Large-scale genome sequencing of mycorrhizal fungi provides insights into the early evolution of symbiotic traits.</title>
        <authorList>
            <person name="Miyauchi S."/>
            <person name="Kiss E."/>
            <person name="Kuo A."/>
            <person name="Drula E."/>
            <person name="Kohler A."/>
            <person name="Sanchez-Garcia M."/>
            <person name="Morin E."/>
            <person name="Andreopoulos B."/>
            <person name="Barry K.W."/>
            <person name="Bonito G."/>
            <person name="Buee M."/>
            <person name="Carver A."/>
            <person name="Chen C."/>
            <person name="Cichocki N."/>
            <person name="Clum A."/>
            <person name="Culley D."/>
            <person name="Crous P.W."/>
            <person name="Fauchery L."/>
            <person name="Girlanda M."/>
            <person name="Hayes R.D."/>
            <person name="Keri Z."/>
            <person name="LaButti K."/>
            <person name="Lipzen A."/>
            <person name="Lombard V."/>
            <person name="Magnuson J."/>
            <person name="Maillard F."/>
            <person name="Murat C."/>
            <person name="Nolan M."/>
            <person name="Ohm R.A."/>
            <person name="Pangilinan J."/>
            <person name="Pereira M.F."/>
            <person name="Perotto S."/>
            <person name="Peter M."/>
            <person name="Pfister S."/>
            <person name="Riley R."/>
            <person name="Sitrit Y."/>
            <person name="Stielow J.B."/>
            <person name="Szollosi G."/>
            <person name="Zifcakova L."/>
            <person name="Stursova M."/>
            <person name="Spatafora J.W."/>
            <person name="Tedersoo L."/>
            <person name="Vaario L.M."/>
            <person name="Yamada A."/>
            <person name="Yan M."/>
            <person name="Wang P."/>
            <person name="Xu J."/>
            <person name="Bruns T."/>
            <person name="Baldrian P."/>
            <person name="Vilgalys R."/>
            <person name="Dunand C."/>
            <person name="Henrissat B."/>
            <person name="Grigoriev I.V."/>
            <person name="Hibbett D."/>
            <person name="Nagy L.G."/>
            <person name="Martin F.M."/>
        </authorList>
    </citation>
    <scope>NUCLEOTIDE SEQUENCE</scope>
    <source>
        <strain evidence="2">BED1</strain>
    </source>
</reference>
<proteinExistence type="predicted"/>